<dbReference type="Proteomes" id="UP000447434">
    <property type="component" value="Chromosome 14"/>
</dbReference>
<comment type="caution">
    <text evidence="1">The sequence shown here is derived from an EMBL/GenBank/DDBJ whole genome shotgun (WGS) entry which is preliminary data.</text>
</comment>
<dbReference type="AlphaFoldDB" id="A0A6A4P9M3"/>
<organism evidence="1 2">
    <name type="scientific">Lupinus albus</name>
    <name type="common">White lupine</name>
    <name type="synonym">Lupinus termis</name>
    <dbReference type="NCBI Taxonomy" id="3870"/>
    <lineage>
        <taxon>Eukaryota</taxon>
        <taxon>Viridiplantae</taxon>
        <taxon>Streptophyta</taxon>
        <taxon>Embryophyta</taxon>
        <taxon>Tracheophyta</taxon>
        <taxon>Spermatophyta</taxon>
        <taxon>Magnoliopsida</taxon>
        <taxon>eudicotyledons</taxon>
        <taxon>Gunneridae</taxon>
        <taxon>Pentapetalae</taxon>
        <taxon>rosids</taxon>
        <taxon>fabids</taxon>
        <taxon>Fabales</taxon>
        <taxon>Fabaceae</taxon>
        <taxon>Papilionoideae</taxon>
        <taxon>50 kb inversion clade</taxon>
        <taxon>genistoids sensu lato</taxon>
        <taxon>core genistoids</taxon>
        <taxon>Genisteae</taxon>
        <taxon>Lupinus</taxon>
    </lineage>
</organism>
<evidence type="ECO:0000313" key="1">
    <source>
        <dbReference type="EMBL" id="KAE9599825.1"/>
    </source>
</evidence>
<dbReference type="EMBL" id="WOCE01000014">
    <property type="protein sequence ID" value="KAE9599825.1"/>
    <property type="molecule type" value="Genomic_DNA"/>
</dbReference>
<keyword evidence="2" id="KW-1185">Reference proteome</keyword>
<sequence length="46" mass="5483">MMVAFLLSNFDLICCKDRVLLFESLFERTKLWAVFGKFVWGMCMEL</sequence>
<evidence type="ECO:0000313" key="2">
    <source>
        <dbReference type="Proteomes" id="UP000447434"/>
    </source>
</evidence>
<protein>
    <submittedName>
        <fullName evidence="1">Uncharacterized protein</fullName>
    </submittedName>
</protein>
<proteinExistence type="predicted"/>
<name>A0A6A4P9M3_LUPAL</name>
<accession>A0A6A4P9M3</accession>
<reference evidence="2" key="1">
    <citation type="journal article" date="2020" name="Nat. Commun.">
        <title>Genome sequence of the cluster root forming white lupin.</title>
        <authorList>
            <person name="Hufnagel B."/>
            <person name="Marques A."/>
            <person name="Soriano A."/>
            <person name="Marques L."/>
            <person name="Divol F."/>
            <person name="Doumas P."/>
            <person name="Sallet E."/>
            <person name="Mancinotti D."/>
            <person name="Carrere S."/>
            <person name="Marande W."/>
            <person name="Arribat S."/>
            <person name="Keller J."/>
            <person name="Huneau C."/>
            <person name="Blein T."/>
            <person name="Aime D."/>
            <person name="Laguerre M."/>
            <person name="Taylor J."/>
            <person name="Schubert V."/>
            <person name="Nelson M."/>
            <person name="Geu-Flores F."/>
            <person name="Crespi M."/>
            <person name="Gallardo-Guerrero K."/>
            <person name="Delaux P.-M."/>
            <person name="Salse J."/>
            <person name="Berges H."/>
            <person name="Guyot R."/>
            <person name="Gouzy J."/>
            <person name="Peret B."/>
        </authorList>
    </citation>
    <scope>NUCLEOTIDE SEQUENCE [LARGE SCALE GENOMIC DNA]</scope>
    <source>
        <strain evidence="2">cv. Amiga</strain>
    </source>
</reference>
<gene>
    <name evidence="1" type="ORF">Lalb_Chr14g0366481</name>
</gene>